<gene>
    <name evidence="2" type="ORF">ACHHYP_03061</name>
</gene>
<dbReference type="STRING" id="1202772.A0A1V9Z539"/>
<sequence>MPCCFNACLNDAMPGGTKCSFHKSRRRCEEPGCHNQVFARNRCVRHGGKRQCSHDGCTANVRRANVCARHGALSAKRLCLDPGCTNVAHRNKRCIRHGGRRDCRVTGCETHARSGGYCWKHRRTPLSPATTSKSDSASSMDTENDSASDDMYDIDDDYNYATSDAETCSSNDVDALDEDILLTCLSLSVDAALDDLDSLDWSILKTIQLTEVSLSYA</sequence>
<dbReference type="PANTHER" id="PTHR31827:SF1">
    <property type="entry name" value="EMB|CAB89363.1"/>
    <property type="match status" value="1"/>
</dbReference>
<dbReference type="OrthoDB" id="69459at2759"/>
<evidence type="ECO:0000313" key="3">
    <source>
        <dbReference type="Proteomes" id="UP000243579"/>
    </source>
</evidence>
<evidence type="ECO:0000313" key="2">
    <source>
        <dbReference type="EMBL" id="OQR92950.1"/>
    </source>
</evidence>
<dbReference type="AlphaFoldDB" id="A0A1V9Z539"/>
<accession>A0A1V9Z539</accession>
<reference evidence="2 3" key="1">
    <citation type="journal article" date="2014" name="Genome Biol. Evol.">
        <title>The secreted proteins of Achlya hypogyna and Thraustotheca clavata identify the ancestral oomycete secretome and reveal gene acquisitions by horizontal gene transfer.</title>
        <authorList>
            <person name="Misner I."/>
            <person name="Blouin N."/>
            <person name="Leonard G."/>
            <person name="Richards T.A."/>
            <person name="Lane C.E."/>
        </authorList>
    </citation>
    <scope>NUCLEOTIDE SEQUENCE [LARGE SCALE GENOMIC DNA]</scope>
    <source>
        <strain evidence="2 3">ATCC 48635</strain>
    </source>
</reference>
<feature type="compositionally biased region" description="Polar residues" evidence="1">
    <location>
        <begin position="127"/>
        <end position="141"/>
    </location>
</feature>
<feature type="region of interest" description="Disordered" evidence="1">
    <location>
        <begin position="126"/>
        <end position="152"/>
    </location>
</feature>
<comment type="caution">
    <text evidence="2">The sequence shown here is derived from an EMBL/GenBank/DDBJ whole genome shotgun (WGS) entry which is preliminary data.</text>
</comment>
<dbReference type="Proteomes" id="UP000243579">
    <property type="component" value="Unassembled WGS sequence"/>
</dbReference>
<feature type="compositionally biased region" description="Acidic residues" evidence="1">
    <location>
        <begin position="142"/>
        <end position="152"/>
    </location>
</feature>
<name>A0A1V9Z539_ACHHY</name>
<organism evidence="2 3">
    <name type="scientific">Achlya hypogyna</name>
    <name type="common">Oomycete</name>
    <name type="synonym">Protoachlya hypogyna</name>
    <dbReference type="NCBI Taxonomy" id="1202772"/>
    <lineage>
        <taxon>Eukaryota</taxon>
        <taxon>Sar</taxon>
        <taxon>Stramenopiles</taxon>
        <taxon>Oomycota</taxon>
        <taxon>Saprolegniomycetes</taxon>
        <taxon>Saprolegniales</taxon>
        <taxon>Achlyaceae</taxon>
        <taxon>Achlya</taxon>
    </lineage>
</organism>
<protein>
    <submittedName>
        <fullName evidence="2">Uncharacterized protein</fullName>
    </submittedName>
</protein>
<proteinExistence type="predicted"/>
<dbReference type="PANTHER" id="PTHR31827">
    <property type="entry name" value="EMB|CAB89363.1"/>
    <property type="match status" value="1"/>
</dbReference>
<dbReference type="EMBL" id="JNBR01000434">
    <property type="protein sequence ID" value="OQR92950.1"/>
    <property type="molecule type" value="Genomic_DNA"/>
</dbReference>
<keyword evidence="3" id="KW-1185">Reference proteome</keyword>
<evidence type="ECO:0000256" key="1">
    <source>
        <dbReference type="SAM" id="MobiDB-lite"/>
    </source>
</evidence>